<evidence type="ECO:0000256" key="3">
    <source>
        <dbReference type="ARBA" id="ARBA00022989"/>
    </source>
</evidence>
<protein>
    <submittedName>
        <fullName evidence="6">Phage holin family protein</fullName>
    </submittedName>
</protein>
<comment type="caution">
    <text evidence="6">The sequence shown here is derived from an EMBL/GenBank/DDBJ whole genome shotgun (WGS) entry which is preliminary data.</text>
</comment>
<dbReference type="NCBIfam" id="TIGR01593">
    <property type="entry name" value="holin_tox_secr"/>
    <property type="match status" value="1"/>
</dbReference>
<evidence type="ECO:0000256" key="1">
    <source>
        <dbReference type="ARBA" id="ARBA00004141"/>
    </source>
</evidence>
<evidence type="ECO:0000313" key="7">
    <source>
        <dbReference type="Proteomes" id="UP000596929"/>
    </source>
</evidence>
<dbReference type="Proteomes" id="UP000596929">
    <property type="component" value="Unassembled WGS sequence"/>
</dbReference>
<keyword evidence="3 5" id="KW-1133">Transmembrane helix</keyword>
<dbReference type="Pfam" id="PF05105">
    <property type="entry name" value="Phage_holin_4_1"/>
    <property type="match status" value="1"/>
</dbReference>
<dbReference type="InterPro" id="IPR006480">
    <property type="entry name" value="Phage_holin_4_1"/>
</dbReference>
<evidence type="ECO:0000256" key="4">
    <source>
        <dbReference type="ARBA" id="ARBA00023136"/>
    </source>
</evidence>
<dbReference type="EMBL" id="JACOOO010000004">
    <property type="protein sequence ID" value="MBC5627746.1"/>
    <property type="molecule type" value="Genomic_DNA"/>
</dbReference>
<keyword evidence="2 5" id="KW-0812">Transmembrane</keyword>
<reference evidence="6 7" key="1">
    <citation type="submission" date="2020-08" db="EMBL/GenBank/DDBJ databases">
        <title>Genome public.</title>
        <authorList>
            <person name="Liu C."/>
            <person name="Sun Q."/>
        </authorList>
    </citation>
    <scope>NUCLEOTIDE SEQUENCE [LARGE SCALE GENOMIC DNA]</scope>
    <source>
        <strain evidence="6 7">NSJ-6</strain>
    </source>
</reference>
<organism evidence="6 7">
    <name type="scientific">Clostridium hominis</name>
    <dbReference type="NCBI Taxonomy" id="2763036"/>
    <lineage>
        <taxon>Bacteria</taxon>
        <taxon>Bacillati</taxon>
        <taxon>Bacillota</taxon>
        <taxon>Clostridia</taxon>
        <taxon>Eubacteriales</taxon>
        <taxon>Clostridiaceae</taxon>
        <taxon>Clostridium</taxon>
    </lineage>
</organism>
<keyword evidence="7" id="KW-1185">Reference proteome</keyword>
<dbReference type="RefSeq" id="WP_032119722.1">
    <property type="nucleotide sequence ID" value="NZ_JACOOO010000004.1"/>
</dbReference>
<accession>A0ABR7D8N2</accession>
<evidence type="ECO:0000313" key="6">
    <source>
        <dbReference type="EMBL" id="MBC5627746.1"/>
    </source>
</evidence>
<sequence>MLNGNLLSILPVSVVGLLLFYFLCKFIDFGTGLLKTWKNKRKYKSRIMADGLIRWIAELLGIVFVTGLDMILGLQFVLCGLTLSLFIYKETGSICENLTECGVPLPKAIKERLEIFNTNKDSLQRFDENNITEYVD</sequence>
<gene>
    <name evidence="6" type="ORF">H8S20_02460</name>
</gene>
<feature type="transmembrane region" description="Helical" evidence="5">
    <location>
        <begin position="6"/>
        <end position="34"/>
    </location>
</feature>
<name>A0ABR7D8N2_9CLOT</name>
<evidence type="ECO:0000256" key="2">
    <source>
        <dbReference type="ARBA" id="ARBA00022692"/>
    </source>
</evidence>
<comment type="subcellular location">
    <subcellularLocation>
        <location evidence="1">Membrane</location>
        <topology evidence="1">Multi-pass membrane protein</topology>
    </subcellularLocation>
</comment>
<evidence type="ECO:0000256" key="5">
    <source>
        <dbReference type="SAM" id="Phobius"/>
    </source>
</evidence>
<feature type="transmembrane region" description="Helical" evidence="5">
    <location>
        <begin position="55"/>
        <end position="88"/>
    </location>
</feature>
<proteinExistence type="predicted"/>
<keyword evidence="4 5" id="KW-0472">Membrane</keyword>